<dbReference type="EMBL" id="NART01000025">
    <property type="protein sequence ID" value="OTQ10038.1"/>
    <property type="molecule type" value="Genomic_DNA"/>
</dbReference>
<dbReference type="EMBL" id="NARP01000004">
    <property type="protein sequence ID" value="OTQ01206.1"/>
    <property type="molecule type" value="Genomic_DNA"/>
</dbReference>
<dbReference type="OrthoDB" id="6442341at2"/>
<sequence length="217" mass="25043">MTDLIIKNNDIELTQSKEPRIDSRLVAKEMGITHKSLMNLIRSNKNDLKEFGSLPFQKASRKRGVGAVTITYALLNENQFDLISRIARGKNHKQIIDFKVRVTKAFANSREREKVKREYLPFYHQSRYALSMMQGVKKYHYINLAKAENRFTGLYSGERQIANEQQLGALIILQQIESAVFNEIDSPTEAIREVKRRISALSDLITSNKTINNLRTR</sequence>
<evidence type="ECO:0000313" key="2">
    <source>
        <dbReference type="EMBL" id="OTQ10038.1"/>
    </source>
</evidence>
<evidence type="ECO:0000313" key="1">
    <source>
        <dbReference type="EMBL" id="OTQ01206.1"/>
    </source>
</evidence>
<evidence type="ECO:0008006" key="5">
    <source>
        <dbReference type="Google" id="ProtNLM"/>
    </source>
</evidence>
<evidence type="ECO:0000313" key="3">
    <source>
        <dbReference type="Proteomes" id="UP000194800"/>
    </source>
</evidence>
<dbReference type="Proteomes" id="UP000194977">
    <property type="component" value="Unassembled WGS sequence"/>
</dbReference>
<evidence type="ECO:0000313" key="4">
    <source>
        <dbReference type="Proteomes" id="UP000194977"/>
    </source>
</evidence>
<dbReference type="GeneID" id="29850610"/>
<name>X2HB74_9GAMM</name>
<dbReference type="RefSeq" id="WP_025316359.1">
    <property type="nucleotide sequence ID" value="NZ_CP007445.1"/>
</dbReference>
<dbReference type="KEGG" id="gap:GAPWK_2283"/>
<dbReference type="AlphaFoldDB" id="X2HB74"/>
<protein>
    <recommendedName>
        <fullName evidence="5">Rha family transcriptional regulator</fullName>
    </recommendedName>
</protein>
<dbReference type="InterPro" id="IPR014054">
    <property type="entry name" value="Phage_regulatory_Rha"/>
</dbReference>
<comment type="caution">
    <text evidence="1">The sequence shown here is derived from an EMBL/GenBank/DDBJ whole genome shotgun (WGS) entry which is preliminary data.</text>
</comment>
<organism evidence="1 4">
    <name type="scientific">Gilliamella apicola</name>
    <dbReference type="NCBI Taxonomy" id="1196095"/>
    <lineage>
        <taxon>Bacteria</taxon>
        <taxon>Pseudomonadati</taxon>
        <taxon>Pseudomonadota</taxon>
        <taxon>Gammaproteobacteria</taxon>
        <taxon>Orbales</taxon>
        <taxon>Orbaceae</taxon>
        <taxon>Gilliamella</taxon>
    </lineage>
</organism>
<reference evidence="3 4" key="1">
    <citation type="submission" date="2017-03" db="EMBL/GenBank/DDBJ databases">
        <title>Comparative genomics of honeybee gut symbionts reveal geographically distinct and subgroup specific antibiotic resistance.</title>
        <authorList>
            <person name="Ludvigsen J."/>
            <person name="Porcellato D."/>
            <person name="Labee-Lund T.M."/>
            <person name="Amdam G.V."/>
            <person name="Rudi K."/>
        </authorList>
    </citation>
    <scope>NUCLEOTIDE SEQUENCE [LARGE SCALE GENOMIC DNA]</scope>
    <source>
        <strain evidence="1 4">A-7-12</strain>
        <strain evidence="2 3">A-9-12</strain>
    </source>
</reference>
<dbReference type="Proteomes" id="UP000194800">
    <property type="component" value="Unassembled WGS sequence"/>
</dbReference>
<proteinExistence type="predicted"/>
<dbReference type="HOGENOM" id="CLU_104111_0_0_6"/>
<keyword evidence="3" id="KW-1185">Reference proteome</keyword>
<accession>X2HB74</accession>
<dbReference type="Pfam" id="PF09669">
    <property type="entry name" value="Phage_pRha"/>
    <property type="match status" value="1"/>
</dbReference>
<dbReference type="eggNOG" id="COG3646">
    <property type="taxonomic scope" value="Bacteria"/>
</dbReference>
<gene>
    <name evidence="2" type="ORF">B6C91_06985</name>
    <name evidence="1" type="ORF">B6D08_02090</name>
</gene>